<evidence type="ECO:0000256" key="8">
    <source>
        <dbReference type="ARBA" id="ARBA00022533"/>
    </source>
</evidence>
<keyword evidence="8" id="KW-0021">Allosteric enzyme</keyword>
<comment type="pathway">
    <text evidence="3 13">Amino-acid degradation; L-threonine degradation via propanoate pathway; propanoate from L-threonine: step 1/4.</text>
</comment>
<accession>A0A4Z0GP78</accession>
<protein>
    <recommendedName>
        <fullName evidence="7 13">L-threonine dehydratase catabolic TdcB</fullName>
        <ecNumber evidence="6 13">4.3.1.19</ecNumber>
    </recommendedName>
    <alternativeName>
        <fullName evidence="12 13">Threonine deaminase</fullName>
    </alternativeName>
</protein>
<dbReference type="GO" id="GO:0030170">
    <property type="term" value="F:pyridoxal phosphate binding"/>
    <property type="evidence" value="ECO:0007669"/>
    <property type="project" value="InterPro"/>
</dbReference>
<evidence type="ECO:0000256" key="4">
    <source>
        <dbReference type="ARBA" id="ARBA00010869"/>
    </source>
</evidence>
<dbReference type="GO" id="GO:0070689">
    <property type="term" value="P:L-threonine catabolic process to propionate"/>
    <property type="evidence" value="ECO:0007669"/>
    <property type="project" value="UniProtKB-UniPathway"/>
</dbReference>
<evidence type="ECO:0000256" key="12">
    <source>
        <dbReference type="ARBA" id="ARBA00031427"/>
    </source>
</evidence>
<dbReference type="PANTHER" id="PTHR48078">
    <property type="entry name" value="THREONINE DEHYDRATASE, MITOCHONDRIAL-RELATED"/>
    <property type="match status" value="1"/>
</dbReference>
<dbReference type="PANTHER" id="PTHR48078:SF6">
    <property type="entry name" value="L-THREONINE DEHYDRATASE CATABOLIC TDCB"/>
    <property type="match status" value="1"/>
</dbReference>
<dbReference type="Gene3D" id="3.40.50.1100">
    <property type="match status" value="2"/>
</dbReference>
<keyword evidence="9 13" id="KW-0663">Pyridoxal phosphate</keyword>
<evidence type="ECO:0000256" key="11">
    <source>
        <dbReference type="ARBA" id="ARBA00025527"/>
    </source>
</evidence>
<comment type="subunit">
    <text evidence="5 13">In the native structure, TdcB is in a dimeric form, whereas in the TdcB-AMP complex, it exists in a tetrameric form (dimer of dimers).</text>
</comment>
<comment type="function">
    <text evidence="11 13">Catalyzes the anaerobic formation of alpha-ketobutyrate and ammonia from threonine in a two-step reaction. The first step involved a dehydration of threonine and a production of enamine intermediates (aminocrotonate), which tautomerizes to its imine form (iminobutyrate). Both intermediates are unstable and short-lived. The second step is the nonenzymatic hydrolysis of the enamine/imine intermediates to form 2-ketobutyrate and free ammonia. In the low water environment of the cell, the second step is accelerated by RidA.</text>
</comment>
<dbReference type="Pfam" id="PF00291">
    <property type="entry name" value="PALP"/>
    <property type="match status" value="1"/>
</dbReference>
<keyword evidence="16" id="KW-1185">Reference proteome</keyword>
<dbReference type="InterPro" id="IPR005789">
    <property type="entry name" value="Thr_deHydtase_catblc"/>
</dbReference>
<dbReference type="EMBL" id="SRJD01000012">
    <property type="protein sequence ID" value="TGA97714.1"/>
    <property type="molecule type" value="Genomic_DNA"/>
</dbReference>
<dbReference type="GO" id="GO:0004794">
    <property type="term" value="F:threonine deaminase activity"/>
    <property type="evidence" value="ECO:0007669"/>
    <property type="project" value="UniProtKB-EC"/>
</dbReference>
<dbReference type="EC" id="4.3.1.19" evidence="6 13"/>
<keyword evidence="13" id="KW-0547">Nucleotide-binding</keyword>
<gene>
    <name evidence="15" type="primary">ilvA</name>
    <name evidence="15" type="ORF">E4665_11125</name>
</gene>
<evidence type="ECO:0000256" key="10">
    <source>
        <dbReference type="ARBA" id="ARBA00023239"/>
    </source>
</evidence>
<sequence length="322" mass="34768">MQCLTTIVHRTPIAESATFDRLTGAHLHFKLENLQRTGSFKLRGAFNKVFYLSAEQDTKGIVTASAGNHAQGVALSASKKRIRARIYMPESTPKTKVQATTDYGAEVILTGESYQESYEAAVHEQETSGATFVHAFDDYQVMAGQGTVAFEMLQQCPQLETVLVPIGGGGLAAGVATYLKNVKPSIRVIGVQSDHAPAMYNHYHHLSHKEQVHMSGIAEGILVKKAGQKTLPIIAHYLDDLVTVSDQEIADAMLLMLERSKFFVEGAGAAAFAAALFGRVPVQGRHVGMIVSGGNADPEKLPMLKRLASACQATKLVPDHLL</sequence>
<dbReference type="InterPro" id="IPR000634">
    <property type="entry name" value="Ser/Thr_deHydtase_PyrdxlP-BS"/>
</dbReference>
<dbReference type="PROSITE" id="PS00165">
    <property type="entry name" value="DEHYDRATASE_SER_THR"/>
    <property type="match status" value="1"/>
</dbReference>
<dbReference type="GO" id="GO:0009097">
    <property type="term" value="P:isoleucine biosynthetic process"/>
    <property type="evidence" value="ECO:0007669"/>
    <property type="project" value="TreeGrafter"/>
</dbReference>
<dbReference type="InterPro" id="IPR001926">
    <property type="entry name" value="TrpB-like_PALP"/>
</dbReference>
<evidence type="ECO:0000256" key="6">
    <source>
        <dbReference type="ARBA" id="ARBA00012096"/>
    </source>
</evidence>
<dbReference type="NCBIfam" id="TIGR01127">
    <property type="entry name" value="ilvA_1Cterm"/>
    <property type="match status" value="1"/>
</dbReference>
<evidence type="ECO:0000256" key="13">
    <source>
        <dbReference type="RuleBase" id="RU363083"/>
    </source>
</evidence>
<evidence type="ECO:0000256" key="3">
    <source>
        <dbReference type="ARBA" id="ARBA00004958"/>
    </source>
</evidence>
<dbReference type="AlphaFoldDB" id="A0A4Z0GP78"/>
<evidence type="ECO:0000256" key="9">
    <source>
        <dbReference type="ARBA" id="ARBA00022898"/>
    </source>
</evidence>
<comment type="cofactor">
    <cofactor evidence="2 13">
        <name>pyridoxal 5'-phosphate</name>
        <dbReference type="ChEBI" id="CHEBI:597326"/>
    </cofactor>
</comment>
<evidence type="ECO:0000259" key="14">
    <source>
        <dbReference type="Pfam" id="PF00291"/>
    </source>
</evidence>
<dbReference type="GO" id="GO:0003941">
    <property type="term" value="F:L-serine ammonia-lyase activity"/>
    <property type="evidence" value="ECO:0007669"/>
    <property type="project" value="TreeGrafter"/>
</dbReference>
<dbReference type="GO" id="GO:0000166">
    <property type="term" value="F:nucleotide binding"/>
    <property type="evidence" value="ECO:0007669"/>
    <property type="project" value="UniProtKB-KW"/>
</dbReference>
<proteinExistence type="inferred from homology"/>
<comment type="catalytic activity">
    <reaction evidence="1 13">
        <text>L-threonine = 2-oxobutanoate + NH4(+)</text>
        <dbReference type="Rhea" id="RHEA:22108"/>
        <dbReference type="ChEBI" id="CHEBI:16763"/>
        <dbReference type="ChEBI" id="CHEBI:28938"/>
        <dbReference type="ChEBI" id="CHEBI:57926"/>
        <dbReference type="EC" id="4.3.1.19"/>
    </reaction>
</comment>
<dbReference type="CDD" id="cd01562">
    <property type="entry name" value="Thr-dehyd"/>
    <property type="match status" value="1"/>
</dbReference>
<dbReference type="FunFam" id="3.40.50.1100:FF:000005">
    <property type="entry name" value="Threonine dehydratase catabolic"/>
    <property type="match status" value="1"/>
</dbReference>
<organism evidence="15 16">
    <name type="scientific">Sporolactobacillus shoreae</name>
    <dbReference type="NCBI Taxonomy" id="1465501"/>
    <lineage>
        <taxon>Bacteria</taxon>
        <taxon>Bacillati</taxon>
        <taxon>Bacillota</taxon>
        <taxon>Bacilli</taxon>
        <taxon>Bacillales</taxon>
        <taxon>Sporolactobacillaceae</taxon>
        <taxon>Sporolactobacillus</taxon>
    </lineage>
</organism>
<dbReference type="GO" id="GO:0006565">
    <property type="term" value="P:L-serine catabolic process"/>
    <property type="evidence" value="ECO:0007669"/>
    <property type="project" value="TreeGrafter"/>
</dbReference>
<feature type="domain" description="Tryptophan synthase beta chain-like PALP" evidence="14">
    <location>
        <begin position="6"/>
        <end position="293"/>
    </location>
</feature>
<dbReference type="UniPathway" id="UPA00052">
    <property type="reaction ID" value="UER00507"/>
</dbReference>
<dbReference type="OrthoDB" id="9811476at2"/>
<keyword evidence="10 13" id="KW-0456">Lyase</keyword>
<comment type="caution">
    <text evidence="15">The sequence shown here is derived from an EMBL/GenBank/DDBJ whole genome shotgun (WGS) entry which is preliminary data.</text>
</comment>
<evidence type="ECO:0000313" key="16">
    <source>
        <dbReference type="Proteomes" id="UP000298347"/>
    </source>
</evidence>
<name>A0A4Z0GP78_9BACL</name>
<evidence type="ECO:0000256" key="5">
    <source>
        <dbReference type="ARBA" id="ARBA00011447"/>
    </source>
</evidence>
<dbReference type="Proteomes" id="UP000298347">
    <property type="component" value="Unassembled WGS sequence"/>
</dbReference>
<dbReference type="InterPro" id="IPR050147">
    <property type="entry name" value="Ser/Thr_Dehydratase"/>
</dbReference>
<dbReference type="InterPro" id="IPR036052">
    <property type="entry name" value="TrpB-like_PALP_sf"/>
</dbReference>
<comment type="similarity">
    <text evidence="4 13">Belongs to the serine/threonine dehydratase family.</text>
</comment>
<evidence type="ECO:0000256" key="2">
    <source>
        <dbReference type="ARBA" id="ARBA00001933"/>
    </source>
</evidence>
<dbReference type="FunFam" id="3.40.50.1100:FF:000007">
    <property type="entry name" value="L-threonine dehydratase catabolic TdcB"/>
    <property type="match status" value="1"/>
</dbReference>
<reference evidence="15 16" key="1">
    <citation type="journal article" date="2015" name="Int. J. Syst. Evol. Microbiol.">
        <title>Sporolactobacillus shoreae sp. nov. and Sporolactobacillus spathodeae sp. nov., two spore-forming lactic acid bacteria isolated from tree barks in Thailand.</title>
        <authorList>
            <person name="Thamacharoensuk T."/>
            <person name="Kitahara M."/>
            <person name="Ohkuma M."/>
            <person name="Thongchul N."/>
            <person name="Tanasupawat S."/>
        </authorList>
    </citation>
    <scope>NUCLEOTIDE SEQUENCE [LARGE SCALE GENOMIC DNA]</scope>
    <source>
        <strain evidence="15 16">BK92</strain>
    </source>
</reference>
<evidence type="ECO:0000256" key="7">
    <source>
        <dbReference type="ARBA" id="ARBA00022248"/>
    </source>
</evidence>
<evidence type="ECO:0000256" key="1">
    <source>
        <dbReference type="ARBA" id="ARBA00001274"/>
    </source>
</evidence>
<dbReference type="SUPFAM" id="SSF53686">
    <property type="entry name" value="Tryptophan synthase beta subunit-like PLP-dependent enzymes"/>
    <property type="match status" value="1"/>
</dbReference>
<evidence type="ECO:0000313" key="15">
    <source>
        <dbReference type="EMBL" id="TGA97714.1"/>
    </source>
</evidence>
<dbReference type="RefSeq" id="WP_135348922.1">
    <property type="nucleotide sequence ID" value="NZ_SRJD01000012.1"/>
</dbReference>